<evidence type="ECO:0000259" key="1">
    <source>
        <dbReference type="Pfam" id="PF18824"/>
    </source>
</evidence>
<reference evidence="2 3" key="1">
    <citation type="submission" date="2018-12" db="EMBL/GenBank/DDBJ databases">
        <authorList>
            <consortium name="Pathogen Informatics"/>
        </authorList>
    </citation>
    <scope>NUCLEOTIDE SEQUENCE [LARGE SCALE GENOMIC DNA]</scope>
    <source>
        <strain evidence="3">NCTC 10904</strain>
    </source>
</reference>
<dbReference type="Proteomes" id="UP000266918">
    <property type="component" value="Chromosome"/>
</dbReference>
<accession>A0AAJ5NJS0</accession>
<gene>
    <name evidence="2" type="ORF">NCTC10904_02161</name>
</gene>
<dbReference type="RefSeq" id="WP_126436031.1">
    <property type="nucleotide sequence ID" value="NZ_LR134002.1"/>
</dbReference>
<feature type="domain" description="Large polyvalent protein-associated" evidence="1">
    <location>
        <begin position="77"/>
        <end position="144"/>
    </location>
</feature>
<dbReference type="Pfam" id="PF18824">
    <property type="entry name" value="LPD11"/>
    <property type="match status" value="1"/>
</dbReference>
<name>A0AAJ5NJS0_STRSA</name>
<evidence type="ECO:0000313" key="3">
    <source>
        <dbReference type="Proteomes" id="UP000266918"/>
    </source>
</evidence>
<proteinExistence type="predicted"/>
<dbReference type="InterPro" id="IPR040789">
    <property type="entry name" value="LPD11"/>
</dbReference>
<organism evidence="2 3">
    <name type="scientific">Streptococcus sanguinis</name>
    <dbReference type="NCBI Taxonomy" id="1305"/>
    <lineage>
        <taxon>Bacteria</taxon>
        <taxon>Bacillati</taxon>
        <taxon>Bacillota</taxon>
        <taxon>Bacilli</taxon>
        <taxon>Lactobacillales</taxon>
        <taxon>Streptococcaceae</taxon>
        <taxon>Streptococcus</taxon>
    </lineage>
</organism>
<dbReference type="EMBL" id="LR134002">
    <property type="protein sequence ID" value="VDY72872.1"/>
    <property type="molecule type" value="Genomic_DNA"/>
</dbReference>
<dbReference type="AlphaFoldDB" id="A0AAJ5NJS0"/>
<protein>
    <recommendedName>
        <fullName evidence="1">Large polyvalent protein-associated domain-containing protein</fullName>
    </recommendedName>
</protein>
<evidence type="ECO:0000313" key="2">
    <source>
        <dbReference type="EMBL" id="VDY72872.1"/>
    </source>
</evidence>
<sequence>MTQFAEITNTRTGQKAQFALPFPINHLSKIGVDETFDGVLFVNGDDDTFGFGMDGYLTLEELEAYLKQYQNRQNPNHFDYMMLSRLKMDCDYFLGYGNRYEGHLWAGNVPGQIAEMKKIWRKFPEEGKPEWLTWEDILDYERKMTEQI</sequence>